<dbReference type="OrthoDB" id="420651at2"/>
<dbReference type="InterPro" id="IPR050855">
    <property type="entry name" value="NDM-1-like"/>
</dbReference>
<dbReference type="EMBL" id="LIXZ01000003">
    <property type="protein sequence ID" value="KPL60450.1"/>
    <property type="molecule type" value="Genomic_DNA"/>
</dbReference>
<dbReference type="SUPFAM" id="SSF56281">
    <property type="entry name" value="Metallo-hydrolase/oxidoreductase"/>
    <property type="match status" value="1"/>
</dbReference>
<evidence type="ECO:0000259" key="1">
    <source>
        <dbReference type="SMART" id="SM00849"/>
    </source>
</evidence>
<accession>A0A0N8GH67</accession>
<dbReference type="InterPro" id="IPR036866">
    <property type="entry name" value="RibonucZ/Hydroxyglut_hydro"/>
</dbReference>
<dbReference type="RefSeq" id="WP_060671357.1">
    <property type="nucleotide sequence ID" value="NZ_LIXZ01000003.1"/>
</dbReference>
<dbReference type="AlphaFoldDB" id="A0A0N8GH67"/>
<comment type="caution">
    <text evidence="2">The sequence shown here is derived from an EMBL/GenBank/DDBJ whole genome shotgun (WGS) entry which is preliminary data.</text>
</comment>
<name>A0A0N8GH67_9BACI</name>
<dbReference type="PATRIC" id="fig|218284.4.peg.2059"/>
<dbReference type="PANTHER" id="PTHR42951:SF20">
    <property type="entry name" value="BETA LACTAMASE"/>
    <property type="match status" value="1"/>
</dbReference>
<gene>
    <name evidence="2" type="ORF">AM506_04770</name>
</gene>
<protein>
    <submittedName>
        <fullName evidence="2">Second ring cyclase</fullName>
    </submittedName>
</protein>
<evidence type="ECO:0000313" key="2">
    <source>
        <dbReference type="EMBL" id="KPL60450.1"/>
    </source>
</evidence>
<dbReference type="InterPro" id="IPR001279">
    <property type="entry name" value="Metallo-B-lactamas"/>
</dbReference>
<dbReference type="Pfam" id="PF00753">
    <property type="entry name" value="Lactamase_B"/>
    <property type="match status" value="1"/>
</dbReference>
<evidence type="ECO:0000313" key="3">
    <source>
        <dbReference type="Proteomes" id="UP000050398"/>
    </source>
</evidence>
<feature type="domain" description="Metallo-beta-lactamase" evidence="1">
    <location>
        <begin position="31"/>
        <end position="246"/>
    </location>
</feature>
<organism evidence="2 3">
    <name type="scientific">Rossellomorea vietnamensis</name>
    <dbReference type="NCBI Taxonomy" id="218284"/>
    <lineage>
        <taxon>Bacteria</taxon>
        <taxon>Bacillati</taxon>
        <taxon>Bacillota</taxon>
        <taxon>Bacilli</taxon>
        <taxon>Bacillales</taxon>
        <taxon>Bacillaceae</taxon>
        <taxon>Rossellomorea</taxon>
    </lineage>
</organism>
<dbReference type="Proteomes" id="UP000050398">
    <property type="component" value="Unassembled WGS sequence"/>
</dbReference>
<reference evidence="2 3" key="1">
    <citation type="submission" date="2015-08" db="EMBL/GenBank/DDBJ databases">
        <title>Draft Genome Sequence of Bacillus vietnamensis UCD-SED5.</title>
        <authorList>
            <person name="Lee R.D."/>
            <person name="Jospin G."/>
            <person name="Lang J.M."/>
            <person name="Coil D.A."/>
            <person name="Eisen J.A."/>
        </authorList>
    </citation>
    <scope>NUCLEOTIDE SEQUENCE [LARGE SCALE GENOMIC DNA]</scope>
    <source>
        <strain evidence="2 3">UCD-SED5</strain>
    </source>
</reference>
<dbReference type="Gene3D" id="3.60.15.10">
    <property type="entry name" value="Ribonuclease Z/Hydroxyacylglutathione hydrolase-like"/>
    <property type="match status" value="1"/>
</dbReference>
<proteinExistence type="predicted"/>
<sequence length="305" mass="34382">MNVEYNNNHFTLHQIKDGIYAVLSKPGGGAVANAGFVDLGDGVVVFDTFNTQQASKALRDAAEKITNQRVTCVVNSHYHGDHIRGNQTFKDTTIISSGVTLEKMIEIHPPRIEKQKADIEGLAQYIESLEKRIDESGEFTLQEQVNFLYEVKRSLPDLELTLPNETFKEEKTLQGTKRSARLFTLGGGHSFCDTMLYLPEEKVIFTGDLVFVHCHPTFFDETDPRKWMDILQKVMELEIETVIPGHGDLGTKGDIDTMIHYLSHLLSIQHQGSAEIPPLYKNWPSSEVYFQNLKSLKNKIGSSII</sequence>
<dbReference type="PANTHER" id="PTHR42951">
    <property type="entry name" value="METALLO-BETA-LACTAMASE DOMAIN-CONTAINING"/>
    <property type="match status" value="1"/>
</dbReference>
<dbReference type="SMART" id="SM00849">
    <property type="entry name" value="Lactamase_B"/>
    <property type="match status" value="1"/>
</dbReference>
<dbReference type="CDD" id="cd16282">
    <property type="entry name" value="metallo-hydrolase-like_MBL-fold"/>
    <property type="match status" value="1"/>
</dbReference>